<evidence type="ECO:0000259" key="1">
    <source>
        <dbReference type="Pfam" id="PF21722"/>
    </source>
</evidence>
<organism evidence="2 3">
    <name type="scientific">Acidiphilium iwatense</name>
    <dbReference type="NCBI Taxonomy" id="768198"/>
    <lineage>
        <taxon>Bacteria</taxon>
        <taxon>Pseudomonadati</taxon>
        <taxon>Pseudomonadota</taxon>
        <taxon>Alphaproteobacteria</taxon>
        <taxon>Acetobacterales</taxon>
        <taxon>Acidocellaceae</taxon>
        <taxon>Acidiphilium</taxon>
    </lineage>
</organism>
<evidence type="ECO:0000313" key="3">
    <source>
        <dbReference type="Proteomes" id="UP001521209"/>
    </source>
</evidence>
<dbReference type="InterPro" id="IPR049304">
    <property type="entry name" value="Gly_rich_dom"/>
</dbReference>
<gene>
    <name evidence="2" type="ORF">L2A60_01270</name>
</gene>
<dbReference type="Pfam" id="PF21722">
    <property type="entry name" value="Gly_rich_2"/>
    <property type="match status" value="1"/>
</dbReference>
<dbReference type="RefSeq" id="WP_235702548.1">
    <property type="nucleotide sequence ID" value="NZ_JAKGBZ010000001.1"/>
</dbReference>
<evidence type="ECO:0000313" key="2">
    <source>
        <dbReference type="EMBL" id="MCF3945315.1"/>
    </source>
</evidence>
<keyword evidence="3" id="KW-1185">Reference proteome</keyword>
<sequence>MDRTIVYPGAIPLDTDILNLNRNVMVGIGALNAAVLGTAMVADGLACTPTVPASLTVTVAPGSITQLGPLDINAYGSLPADQAEQIVKTGINLDPVTFTLAVPASSGESVNYLIEATFSETDAVPVVLPYVNAANPSLPYSGQGNSGGAQNTARVQRVQLQVKPGAAASAGTQTTPPVDTGWVGLYVVTVNYGQSAITSADIVTLPGAPFLAFKLPQLRPGFSAMQVFETSGSFVVPAGVMQVKAKVVGGGGAAGYHVTLPGAGGGEGGTAIDIVTGLTSGQTIPVTVGAGGVPTTSPGNGGAGGISSFGAYLSATGGEGGQGGTANLFATAGGNGGIGQGARIIQGGAMGSDGIAVASRGGDGGGAGRGRGASGPLAGFAAIGFGGGGGGGGASSGSSPVGSPGGAGAPGVVVVEY</sequence>
<accession>A0ABS9DRE3</accession>
<proteinExistence type="predicted"/>
<dbReference type="Proteomes" id="UP001521209">
    <property type="component" value="Unassembled WGS sequence"/>
</dbReference>
<protein>
    <recommendedName>
        <fullName evidence="1">Glycine-rich domain-containing protein</fullName>
    </recommendedName>
</protein>
<reference evidence="2 3" key="1">
    <citation type="submission" date="2022-01" db="EMBL/GenBank/DDBJ databases">
        <authorList>
            <person name="Won M."/>
            <person name="Kim S.-J."/>
            <person name="Kwon S.-W."/>
        </authorList>
    </citation>
    <scope>NUCLEOTIDE SEQUENCE [LARGE SCALE GENOMIC DNA]</scope>
    <source>
        <strain evidence="2 3">KCTC 23505</strain>
    </source>
</reference>
<feature type="domain" description="Glycine-rich" evidence="1">
    <location>
        <begin position="231"/>
        <end position="417"/>
    </location>
</feature>
<name>A0ABS9DRE3_9PROT</name>
<comment type="caution">
    <text evidence="2">The sequence shown here is derived from an EMBL/GenBank/DDBJ whole genome shotgun (WGS) entry which is preliminary data.</text>
</comment>
<dbReference type="EMBL" id="JAKGBZ010000001">
    <property type="protein sequence ID" value="MCF3945315.1"/>
    <property type="molecule type" value="Genomic_DNA"/>
</dbReference>